<dbReference type="EMBL" id="LAZP02001396">
    <property type="protein sequence ID" value="PFH54985.1"/>
    <property type="molecule type" value="Genomic_DNA"/>
</dbReference>
<protein>
    <submittedName>
        <fullName evidence="2">Uncharacterized protein</fullName>
    </submittedName>
</protein>
<comment type="caution">
    <text evidence="2">The sequence shown here is derived from an EMBL/GenBank/DDBJ whole genome shotgun (WGS) entry which is preliminary data.</text>
</comment>
<gene>
    <name evidence="2" type="ORF">XA68_11204</name>
</gene>
<proteinExistence type="predicted"/>
<evidence type="ECO:0000313" key="2">
    <source>
        <dbReference type="EMBL" id="PFH54985.1"/>
    </source>
</evidence>
<dbReference type="AlphaFoldDB" id="A0A2A9NXJ2"/>
<accession>A0A2A9NXJ2</accession>
<sequence length="110" mass="11690">MATRTPSRDPVGAPGQSGPRSCVGAQVRPNPNPPCLGDSTTPERTGAPASSKSFFTAQYDLTLKPPPLSRMDSLTTGLWGATQAPETTRDRVYPAEAYDDGRRGRVTGTR</sequence>
<reference evidence="2 3" key="2">
    <citation type="journal article" date="2017" name="Sci. Rep.">
        <title>Ant-infecting Ophiocordyceps genomes reveal a high diversity of potential behavioral manipulation genes and a possible major role for enterotoxins.</title>
        <authorList>
            <person name="de Bekker C."/>
            <person name="Ohm R.A."/>
            <person name="Evans H.C."/>
            <person name="Brachmann A."/>
            <person name="Hughes D.P."/>
        </authorList>
    </citation>
    <scope>NUCLEOTIDE SEQUENCE [LARGE SCALE GENOMIC DNA]</scope>
    <source>
        <strain evidence="2 3">SC16a</strain>
    </source>
</reference>
<evidence type="ECO:0000313" key="3">
    <source>
        <dbReference type="Proteomes" id="UP000037136"/>
    </source>
</evidence>
<feature type="region of interest" description="Disordered" evidence="1">
    <location>
        <begin position="1"/>
        <end position="52"/>
    </location>
</feature>
<evidence type="ECO:0000256" key="1">
    <source>
        <dbReference type="SAM" id="MobiDB-lite"/>
    </source>
</evidence>
<keyword evidence="3" id="KW-1185">Reference proteome</keyword>
<organism evidence="2 3">
    <name type="scientific">Ophiocordyceps unilateralis</name>
    <name type="common">Zombie-ant fungus</name>
    <name type="synonym">Torrubia unilateralis</name>
    <dbReference type="NCBI Taxonomy" id="268505"/>
    <lineage>
        <taxon>Eukaryota</taxon>
        <taxon>Fungi</taxon>
        <taxon>Dikarya</taxon>
        <taxon>Ascomycota</taxon>
        <taxon>Pezizomycotina</taxon>
        <taxon>Sordariomycetes</taxon>
        <taxon>Hypocreomycetidae</taxon>
        <taxon>Hypocreales</taxon>
        <taxon>Ophiocordycipitaceae</taxon>
        <taxon>Ophiocordyceps</taxon>
    </lineage>
</organism>
<name>A0A2A9NXJ2_OPHUN</name>
<dbReference type="Proteomes" id="UP000037136">
    <property type="component" value="Unassembled WGS sequence"/>
</dbReference>
<reference evidence="2 3" key="1">
    <citation type="journal article" date="2015" name="BMC Genomics">
        <title>Gene expression during zombie ant biting behavior reflects the complexity underlying fungal parasitic behavioral manipulation.</title>
        <authorList>
            <person name="de Bekker C."/>
            <person name="Ohm R.A."/>
            <person name="Loreto R.G."/>
            <person name="Sebastian A."/>
            <person name="Albert I."/>
            <person name="Merrow M."/>
            <person name="Brachmann A."/>
            <person name="Hughes D.P."/>
        </authorList>
    </citation>
    <scope>NUCLEOTIDE SEQUENCE [LARGE SCALE GENOMIC DNA]</scope>
    <source>
        <strain evidence="2 3">SC16a</strain>
    </source>
</reference>
<feature type="compositionally biased region" description="Polar residues" evidence="1">
    <location>
        <begin position="38"/>
        <end position="52"/>
    </location>
</feature>